<sequence length="248" mass="27945">MTKKYGEFIAVDNISIKVNRGEIFGFLGPNGAGKTTTIKILAGLLKPDQGEIFINGHDIVEEPEKCKFNTGHIPDRPFIYEKLTGNEFLRFIASLYNLPAKIFNKNVDYLLSLFDLLEWKDHLIESYSHGMRQKLIMTSVFMLETPTIIVDEPMVGLDPKSAKIVKELFKKYASNGGSIFLSTHSLEIAEELCNEIAIILNGKIRTIGNMDDLRKEAHLHSSDLEEVFLELTGTQDLKDVILALQNKT</sequence>
<dbReference type="InterPro" id="IPR027417">
    <property type="entry name" value="P-loop_NTPase"/>
</dbReference>
<name>A0A381VCP5_9ZZZZ</name>
<dbReference type="GO" id="GO:0016887">
    <property type="term" value="F:ATP hydrolysis activity"/>
    <property type="evidence" value="ECO:0007669"/>
    <property type="project" value="InterPro"/>
</dbReference>
<evidence type="ECO:0000256" key="1">
    <source>
        <dbReference type="ARBA" id="ARBA00022448"/>
    </source>
</evidence>
<dbReference type="PANTHER" id="PTHR42939">
    <property type="entry name" value="ABC TRANSPORTER ATP-BINDING PROTEIN ALBC-RELATED"/>
    <property type="match status" value="1"/>
</dbReference>
<evidence type="ECO:0000256" key="2">
    <source>
        <dbReference type="ARBA" id="ARBA00022741"/>
    </source>
</evidence>
<keyword evidence="2" id="KW-0547">Nucleotide-binding</keyword>
<proteinExistence type="predicted"/>
<dbReference type="AlphaFoldDB" id="A0A381VCP5"/>
<dbReference type="GO" id="GO:0005524">
    <property type="term" value="F:ATP binding"/>
    <property type="evidence" value="ECO:0007669"/>
    <property type="project" value="UniProtKB-KW"/>
</dbReference>
<evidence type="ECO:0000313" key="5">
    <source>
        <dbReference type="EMBL" id="SVA37914.1"/>
    </source>
</evidence>
<dbReference type="InterPro" id="IPR003439">
    <property type="entry name" value="ABC_transporter-like_ATP-bd"/>
</dbReference>
<gene>
    <name evidence="5" type="ORF">METZ01_LOCUS90768</name>
</gene>
<evidence type="ECO:0000256" key="3">
    <source>
        <dbReference type="ARBA" id="ARBA00022840"/>
    </source>
</evidence>
<accession>A0A381VCP5</accession>
<dbReference type="SMART" id="SM00382">
    <property type="entry name" value="AAA"/>
    <property type="match status" value="1"/>
</dbReference>
<keyword evidence="3" id="KW-0067">ATP-binding</keyword>
<feature type="domain" description="ABC transporter" evidence="4">
    <location>
        <begin position="1"/>
        <end position="226"/>
    </location>
</feature>
<dbReference type="PANTHER" id="PTHR42939:SF1">
    <property type="entry name" value="ABC TRANSPORTER ATP-BINDING PROTEIN ALBC-RELATED"/>
    <property type="match status" value="1"/>
</dbReference>
<evidence type="ECO:0000259" key="4">
    <source>
        <dbReference type="PROSITE" id="PS50893"/>
    </source>
</evidence>
<organism evidence="5">
    <name type="scientific">marine metagenome</name>
    <dbReference type="NCBI Taxonomy" id="408172"/>
    <lineage>
        <taxon>unclassified sequences</taxon>
        <taxon>metagenomes</taxon>
        <taxon>ecological metagenomes</taxon>
    </lineage>
</organism>
<dbReference type="EMBL" id="UINC01008423">
    <property type="protein sequence ID" value="SVA37914.1"/>
    <property type="molecule type" value="Genomic_DNA"/>
</dbReference>
<dbReference type="Pfam" id="PF00005">
    <property type="entry name" value="ABC_tran"/>
    <property type="match status" value="1"/>
</dbReference>
<dbReference type="Gene3D" id="3.40.50.300">
    <property type="entry name" value="P-loop containing nucleotide triphosphate hydrolases"/>
    <property type="match status" value="1"/>
</dbReference>
<dbReference type="InterPro" id="IPR003593">
    <property type="entry name" value="AAA+_ATPase"/>
</dbReference>
<dbReference type="SUPFAM" id="SSF52540">
    <property type="entry name" value="P-loop containing nucleoside triphosphate hydrolases"/>
    <property type="match status" value="1"/>
</dbReference>
<dbReference type="PROSITE" id="PS50893">
    <property type="entry name" value="ABC_TRANSPORTER_2"/>
    <property type="match status" value="1"/>
</dbReference>
<reference evidence="5" key="1">
    <citation type="submission" date="2018-05" db="EMBL/GenBank/DDBJ databases">
        <authorList>
            <person name="Lanie J.A."/>
            <person name="Ng W.-L."/>
            <person name="Kazmierczak K.M."/>
            <person name="Andrzejewski T.M."/>
            <person name="Davidsen T.M."/>
            <person name="Wayne K.J."/>
            <person name="Tettelin H."/>
            <person name="Glass J.I."/>
            <person name="Rusch D."/>
            <person name="Podicherti R."/>
            <person name="Tsui H.-C.T."/>
            <person name="Winkler M.E."/>
        </authorList>
    </citation>
    <scope>NUCLEOTIDE SEQUENCE</scope>
</reference>
<keyword evidence="1" id="KW-0813">Transport</keyword>
<dbReference type="InterPro" id="IPR051782">
    <property type="entry name" value="ABC_Transporter_VariousFunc"/>
</dbReference>
<protein>
    <recommendedName>
        <fullName evidence="4">ABC transporter domain-containing protein</fullName>
    </recommendedName>
</protein>